<gene>
    <name evidence="3" type="primary">mnmH</name>
    <name evidence="3" type="ORF">E0486_11060</name>
</gene>
<dbReference type="OrthoDB" id="9808735at2"/>
<evidence type="ECO:0000313" key="3">
    <source>
        <dbReference type="EMBL" id="TCZ70487.1"/>
    </source>
</evidence>
<dbReference type="NCBIfam" id="TIGR03167">
    <property type="entry name" value="tRNA_sel_U_synt"/>
    <property type="match status" value="1"/>
</dbReference>
<accession>A0A4R4E395</accession>
<comment type="caution">
    <text evidence="3">The sequence shown here is derived from an EMBL/GenBank/DDBJ whole genome shotgun (WGS) entry which is preliminary data.</text>
</comment>
<sequence>MCVLSLQRACAPRIPIFAPVPIQRHPIEEFLTLCKDALLFDVRSPGEYEHAQLPGAVSLPLFTNEERALVGTAYKQVSREHAIKIGLDAFGPKMRNMVETVERAAKSRGLDSTAPVYLYCWRGGMRSGAVAWLLGLYGFDVHVLDGGYKAFRNWVLEQFTLAYPFRVLGGYTGSGKTELLHLLKAAGELVIDLEGLAGHKGSAFGNIGMPAQPSQELFENLLALQLDAARSRLTADGSRLWLEDESQRIGQRHIPHALWPQLLAAPISFVDIPFEARLRHIVEEYGVLDRERLRDAIGRISKRLGGLETKMALQHLDAGDLTACFAILLRYYDKLYLKGLHGRQDLEGRLQTISVTDVTPENVHAILSAL</sequence>
<evidence type="ECO:0000256" key="1">
    <source>
        <dbReference type="ARBA" id="ARBA00023266"/>
    </source>
</evidence>
<keyword evidence="4" id="KW-1185">Reference proteome</keyword>
<evidence type="ECO:0000259" key="2">
    <source>
        <dbReference type="PROSITE" id="PS50206"/>
    </source>
</evidence>
<organism evidence="3 4">
    <name type="scientific">Flaviaesturariibacter aridisoli</name>
    <dbReference type="NCBI Taxonomy" id="2545761"/>
    <lineage>
        <taxon>Bacteria</taxon>
        <taxon>Pseudomonadati</taxon>
        <taxon>Bacteroidota</taxon>
        <taxon>Chitinophagia</taxon>
        <taxon>Chitinophagales</taxon>
        <taxon>Chitinophagaceae</taxon>
        <taxon>Flaviaestuariibacter</taxon>
    </lineage>
</organism>
<dbReference type="AlphaFoldDB" id="A0A4R4E395"/>
<dbReference type="PANTHER" id="PTHR30401:SF0">
    <property type="entry name" value="TRNA 2-SELENOURIDINE SYNTHASE"/>
    <property type="match status" value="1"/>
</dbReference>
<dbReference type="SUPFAM" id="SSF52821">
    <property type="entry name" value="Rhodanese/Cell cycle control phosphatase"/>
    <property type="match status" value="1"/>
</dbReference>
<dbReference type="Pfam" id="PF26341">
    <property type="entry name" value="AAA_SelU"/>
    <property type="match status" value="1"/>
</dbReference>
<dbReference type="InterPro" id="IPR017582">
    <property type="entry name" value="SelU"/>
</dbReference>
<dbReference type="Proteomes" id="UP000295164">
    <property type="component" value="Unassembled WGS sequence"/>
</dbReference>
<dbReference type="Gene3D" id="3.40.250.10">
    <property type="entry name" value="Rhodanese-like domain"/>
    <property type="match status" value="1"/>
</dbReference>
<reference evidence="3 4" key="1">
    <citation type="submission" date="2019-03" db="EMBL/GenBank/DDBJ databases">
        <authorList>
            <person name="Kim M.K.M."/>
        </authorList>
    </citation>
    <scope>NUCLEOTIDE SEQUENCE [LARGE SCALE GENOMIC DNA]</scope>
    <source>
        <strain evidence="3 4">17J68-15</strain>
    </source>
</reference>
<dbReference type="GO" id="GO:0002098">
    <property type="term" value="P:tRNA wobble uridine modification"/>
    <property type="evidence" value="ECO:0007669"/>
    <property type="project" value="InterPro"/>
</dbReference>
<protein>
    <submittedName>
        <fullName evidence="3">tRNA 2-selenouridine(34) synthase MnmH</fullName>
    </submittedName>
</protein>
<dbReference type="GO" id="GO:0043828">
    <property type="term" value="F:tRNA 2-selenouridine synthase activity"/>
    <property type="evidence" value="ECO:0007669"/>
    <property type="project" value="InterPro"/>
</dbReference>
<dbReference type="InterPro" id="IPR036873">
    <property type="entry name" value="Rhodanese-like_dom_sf"/>
</dbReference>
<keyword evidence="1" id="KW-0711">Selenium</keyword>
<dbReference type="InterPro" id="IPR001763">
    <property type="entry name" value="Rhodanese-like_dom"/>
</dbReference>
<dbReference type="Pfam" id="PF00581">
    <property type="entry name" value="Rhodanese"/>
    <property type="match status" value="1"/>
</dbReference>
<evidence type="ECO:0000313" key="4">
    <source>
        <dbReference type="Proteomes" id="UP000295164"/>
    </source>
</evidence>
<name>A0A4R4E395_9BACT</name>
<dbReference type="PANTHER" id="PTHR30401">
    <property type="entry name" value="TRNA 2-SELENOURIDINE SYNTHASE"/>
    <property type="match status" value="1"/>
</dbReference>
<feature type="domain" description="Rhodanese" evidence="2">
    <location>
        <begin position="33"/>
        <end position="160"/>
    </location>
</feature>
<proteinExistence type="predicted"/>
<dbReference type="EMBL" id="SKFH01000016">
    <property type="protein sequence ID" value="TCZ70487.1"/>
    <property type="molecule type" value="Genomic_DNA"/>
</dbReference>
<dbReference type="InterPro" id="IPR058840">
    <property type="entry name" value="AAA_SelU"/>
</dbReference>
<dbReference type="NCBIfam" id="NF008750">
    <property type="entry name" value="PRK11784.1-2"/>
    <property type="match status" value="1"/>
</dbReference>
<dbReference type="SMART" id="SM00450">
    <property type="entry name" value="RHOD"/>
    <property type="match status" value="1"/>
</dbReference>
<dbReference type="PROSITE" id="PS50206">
    <property type="entry name" value="RHODANESE_3"/>
    <property type="match status" value="1"/>
</dbReference>